<comment type="caution">
    <text evidence="1">The sequence shown here is derived from an EMBL/GenBank/DDBJ whole genome shotgun (WGS) entry which is preliminary data.</text>
</comment>
<accession>A0ABS2SMU1</accession>
<reference evidence="1" key="1">
    <citation type="submission" date="2021-01" db="EMBL/GenBank/DDBJ databases">
        <title>Genomic Encyclopedia of Type Strains, Phase IV (KMG-IV): sequencing the most valuable type-strain genomes for metagenomic binning, comparative biology and taxonomic classification.</title>
        <authorList>
            <person name="Goeker M."/>
        </authorList>
    </citation>
    <scope>NUCLEOTIDE SEQUENCE</scope>
    <source>
        <strain evidence="1">DSM 21943</strain>
    </source>
</reference>
<dbReference type="RefSeq" id="WP_204463543.1">
    <property type="nucleotide sequence ID" value="NZ_JAFBCV010000001.1"/>
</dbReference>
<evidence type="ECO:0000313" key="2">
    <source>
        <dbReference type="Proteomes" id="UP001179280"/>
    </source>
</evidence>
<keyword evidence="2" id="KW-1185">Reference proteome</keyword>
<evidence type="ECO:0000313" key="1">
    <source>
        <dbReference type="EMBL" id="MBM7836830.1"/>
    </source>
</evidence>
<sequence>MKITLPNENRQLVSYTLKQQERVFSSTNHFHSRRAYSAAHVVADPLSVAQPVLGGEVDWEATLAYRRSLWQLGFGVAEAMDTAQRGMGLSWEHAKELIARSAREARACGGLIASGAGTDQLDQAKDHSVDAIIAAYEQQVDYVESHGSKVILMASRALARTAQSPEMYKAVYGRLLRQVKEPVILHWLGEMFDPTLTGYWGSADVERAMDACLEIIHLYADKIDGIKISLLDKDREVTMRNRLPQSVRMYTGDDFHYPDLIKGDSDRYSDALLGIFDAIAPAAASAFQALDTNDTHAYEAILAPTVPLARHIFEAPTYAYKTGIVFMAYLNGFQDHFRMIAGAEGARSVIHLAKLFILADDAGLLTKPEQAVQRMDNVLQGAGISQEVLSYE</sequence>
<dbReference type="Pfam" id="PF06187">
    <property type="entry name" value="DUF993"/>
    <property type="match status" value="1"/>
</dbReference>
<protein>
    <recommendedName>
        <fullName evidence="3">Dihydrodipicolinate synthase family protein</fullName>
    </recommendedName>
</protein>
<dbReference type="Gene3D" id="3.20.20.70">
    <property type="entry name" value="Aldolase class I"/>
    <property type="match status" value="1"/>
</dbReference>
<name>A0ABS2SMU1_9BACI</name>
<dbReference type="Proteomes" id="UP001179280">
    <property type="component" value="Unassembled WGS sequence"/>
</dbReference>
<dbReference type="SUPFAM" id="SSF51569">
    <property type="entry name" value="Aldolase"/>
    <property type="match status" value="1"/>
</dbReference>
<proteinExistence type="predicted"/>
<gene>
    <name evidence="1" type="ORF">JOC54_000061</name>
</gene>
<dbReference type="EMBL" id="JAFBCV010000001">
    <property type="protein sequence ID" value="MBM7836830.1"/>
    <property type="molecule type" value="Genomic_DNA"/>
</dbReference>
<dbReference type="InterPro" id="IPR009334">
    <property type="entry name" value="DUF993"/>
</dbReference>
<evidence type="ECO:0008006" key="3">
    <source>
        <dbReference type="Google" id="ProtNLM"/>
    </source>
</evidence>
<dbReference type="InterPro" id="IPR013785">
    <property type="entry name" value="Aldolase_TIM"/>
</dbReference>
<organism evidence="1 2">
    <name type="scientific">Shouchella xiaoxiensis</name>
    <dbReference type="NCBI Taxonomy" id="766895"/>
    <lineage>
        <taxon>Bacteria</taxon>
        <taxon>Bacillati</taxon>
        <taxon>Bacillota</taxon>
        <taxon>Bacilli</taxon>
        <taxon>Bacillales</taxon>
        <taxon>Bacillaceae</taxon>
        <taxon>Shouchella</taxon>
    </lineage>
</organism>